<evidence type="ECO:0000256" key="8">
    <source>
        <dbReference type="ARBA" id="ARBA00023242"/>
    </source>
</evidence>
<dbReference type="Gene3D" id="3.30.70.330">
    <property type="match status" value="1"/>
</dbReference>
<gene>
    <name evidence="13" type="primary">Piso0_002637</name>
    <name evidence="13" type="ORF">GNLVRS01_PISO0J16333g</name>
</gene>
<dbReference type="GO" id="GO:0008380">
    <property type="term" value="P:RNA splicing"/>
    <property type="evidence" value="ECO:0007669"/>
    <property type="project" value="UniProtKB-KW"/>
</dbReference>
<dbReference type="InParanoid" id="G8YD50"/>
<dbReference type="Pfam" id="PF21369">
    <property type="entry name" value="STL11_N"/>
    <property type="match status" value="1"/>
</dbReference>
<name>G8YD50_PICSO</name>
<dbReference type="InterPro" id="IPR048995">
    <property type="entry name" value="STL11/RBM22-like_N"/>
</dbReference>
<dbReference type="InterPro" id="IPR039171">
    <property type="entry name" value="Cwc2/Slt11"/>
</dbReference>
<keyword evidence="4" id="KW-0507">mRNA processing</keyword>
<feature type="compositionally biased region" description="Polar residues" evidence="11">
    <location>
        <begin position="320"/>
        <end position="357"/>
    </location>
</feature>
<dbReference type="InterPro" id="IPR035979">
    <property type="entry name" value="RBD_domain_sf"/>
</dbReference>
<evidence type="ECO:0000259" key="12">
    <source>
        <dbReference type="PROSITE" id="PS50102"/>
    </source>
</evidence>
<evidence type="ECO:0000256" key="5">
    <source>
        <dbReference type="ARBA" id="ARBA00022728"/>
    </source>
</evidence>
<evidence type="ECO:0000256" key="1">
    <source>
        <dbReference type="ARBA" id="ARBA00004123"/>
    </source>
</evidence>
<keyword evidence="7" id="KW-0508">mRNA splicing</keyword>
<dbReference type="Pfam" id="PF00076">
    <property type="entry name" value="RRM_1"/>
    <property type="match status" value="1"/>
</dbReference>
<comment type="subcellular location">
    <subcellularLocation>
        <location evidence="1">Nucleus</location>
    </subcellularLocation>
</comment>
<dbReference type="SUPFAM" id="SSF54928">
    <property type="entry name" value="RNA-binding domain, RBD"/>
    <property type="match status" value="1"/>
</dbReference>
<evidence type="ECO:0000256" key="6">
    <source>
        <dbReference type="ARBA" id="ARBA00022884"/>
    </source>
</evidence>
<dbReference type="STRING" id="559304.G8YD50"/>
<dbReference type="HOGENOM" id="CLU_027112_1_1_1"/>
<evidence type="ECO:0000256" key="3">
    <source>
        <dbReference type="ARBA" id="ARBA00019060"/>
    </source>
</evidence>
<evidence type="ECO:0000313" key="13">
    <source>
        <dbReference type="EMBL" id="CCE82881.1"/>
    </source>
</evidence>
<keyword evidence="6 10" id="KW-0694">RNA-binding</keyword>
<comment type="similarity">
    <text evidence="2">Belongs to the SLT11 family.</text>
</comment>
<organism evidence="13 14">
    <name type="scientific">Pichia sorbitophila (strain ATCC MYA-4447 / BCRC 22081 / CBS 7064 / NBRC 10061 / NRRL Y-12695)</name>
    <name type="common">Hybrid yeast</name>
    <dbReference type="NCBI Taxonomy" id="559304"/>
    <lineage>
        <taxon>Eukaryota</taxon>
        <taxon>Fungi</taxon>
        <taxon>Dikarya</taxon>
        <taxon>Ascomycota</taxon>
        <taxon>Saccharomycotina</taxon>
        <taxon>Pichiomycetes</taxon>
        <taxon>Debaryomycetaceae</taxon>
        <taxon>Millerozyma</taxon>
    </lineage>
</organism>
<proteinExistence type="inferred from homology"/>
<dbReference type="OrthoDB" id="10259600at2759"/>
<accession>G8YD50</accession>
<dbReference type="InterPro" id="IPR000504">
    <property type="entry name" value="RRM_dom"/>
</dbReference>
<keyword evidence="8" id="KW-0539">Nucleus</keyword>
<evidence type="ECO:0000256" key="10">
    <source>
        <dbReference type="PROSITE-ProRule" id="PRU00176"/>
    </source>
</evidence>
<dbReference type="EMBL" id="FO082050">
    <property type="protein sequence ID" value="CCE82881.1"/>
    <property type="molecule type" value="Genomic_DNA"/>
</dbReference>
<dbReference type="AlphaFoldDB" id="G8YD50"/>
<evidence type="ECO:0000256" key="2">
    <source>
        <dbReference type="ARBA" id="ARBA00007781"/>
    </source>
</evidence>
<reference evidence="13 14" key="1">
    <citation type="journal article" date="2012" name="G3 (Bethesda)">
        <title>Pichia sorbitophila, an interspecies yeast hybrid reveals early steps of genome resolution following polyploidization.</title>
        <authorList>
            <person name="Leh Louis V."/>
            <person name="Despons L."/>
            <person name="Friedrich A."/>
            <person name="Martin T."/>
            <person name="Durrens P."/>
            <person name="Casaregola S."/>
            <person name="Neuveglise C."/>
            <person name="Fairhead C."/>
            <person name="Marck C."/>
            <person name="Cruz J.A."/>
            <person name="Straub M.L."/>
            <person name="Kugler V."/>
            <person name="Sacerdot C."/>
            <person name="Uzunov Z."/>
            <person name="Thierry A."/>
            <person name="Weiss S."/>
            <person name="Bleykasten C."/>
            <person name="De Montigny J."/>
            <person name="Jacques N."/>
            <person name="Jung P."/>
            <person name="Lemaire M."/>
            <person name="Mallet S."/>
            <person name="Morel G."/>
            <person name="Richard G.F."/>
            <person name="Sarkar A."/>
            <person name="Savel G."/>
            <person name="Schacherer J."/>
            <person name="Seret M.L."/>
            <person name="Talla E."/>
            <person name="Samson G."/>
            <person name="Jubin C."/>
            <person name="Poulain J."/>
            <person name="Vacherie B."/>
            <person name="Barbe V."/>
            <person name="Pelletier E."/>
            <person name="Sherman D.J."/>
            <person name="Westhof E."/>
            <person name="Weissenbach J."/>
            <person name="Baret P.V."/>
            <person name="Wincker P."/>
            <person name="Gaillardin C."/>
            <person name="Dujon B."/>
            <person name="Souciet J.L."/>
        </authorList>
    </citation>
    <scope>NUCLEOTIDE SEQUENCE [LARGE SCALE GENOMIC DNA]</scope>
    <source>
        <strain evidence="14">ATCC MYA-4447 / BCRC 22081 / CBS 7064 / NBRC 10061 / NRRL Y-12695</strain>
    </source>
</reference>
<evidence type="ECO:0000256" key="11">
    <source>
        <dbReference type="SAM" id="MobiDB-lite"/>
    </source>
</evidence>
<dbReference type="PANTHER" id="PTHR14089">
    <property type="entry name" value="PRE-MRNA-SPLICING FACTOR RBM22"/>
    <property type="match status" value="1"/>
</dbReference>
<dbReference type="CDD" id="cd12265">
    <property type="entry name" value="RRM_SLT11"/>
    <property type="match status" value="1"/>
</dbReference>
<dbReference type="PANTHER" id="PTHR14089:SF6">
    <property type="entry name" value="PRE-MRNA-SPLICING FACTOR RBM22"/>
    <property type="match status" value="1"/>
</dbReference>
<dbReference type="eggNOG" id="KOG0153">
    <property type="taxonomic scope" value="Eukaryota"/>
</dbReference>
<dbReference type="GO" id="GO:0071007">
    <property type="term" value="C:U2-type catalytic step 2 spliceosome"/>
    <property type="evidence" value="ECO:0007669"/>
    <property type="project" value="TreeGrafter"/>
</dbReference>
<dbReference type="Proteomes" id="UP000005222">
    <property type="component" value="Chromosome J"/>
</dbReference>
<sequence length="357" mass="40291">MSNQVGDEFPALCEKCLGDDQHLKMMKHANGDECKICTRPFTVFRWKINDGQSKFRKTVICVTCARARNSCQSCMLDINYMIPLDLRDTALKMAGIEGFTSSKYISNSTNREVKAIMADKQETEFRNIETDSQADRAKAMLEKLARKFEDNASALVKKPSRNDHIDKEALKQLKSAEIKKLVRELPFNGKIEIPEVETPATSFFIFGFPQDMPQYSLSDYCKKFGKLKLLNIVQRARCGFVSFTTSKAAQEFARSIINNGLNKNASRPGLLILEQKYPLRVSWSDRKSLGHTNEEHHKLSLICTRVMKQLAGQEKKTEAVTRNSSKPKSSGSQTAPSSNQDKATTATYNSSKLDFEL</sequence>
<dbReference type="PROSITE" id="PS50102">
    <property type="entry name" value="RRM"/>
    <property type="match status" value="1"/>
</dbReference>
<dbReference type="GO" id="GO:0006397">
    <property type="term" value="P:mRNA processing"/>
    <property type="evidence" value="ECO:0007669"/>
    <property type="project" value="UniProtKB-KW"/>
</dbReference>
<evidence type="ECO:0000313" key="14">
    <source>
        <dbReference type="Proteomes" id="UP000005222"/>
    </source>
</evidence>
<dbReference type="OMA" id="RNVCQCC"/>
<keyword evidence="14" id="KW-1185">Reference proteome</keyword>
<keyword evidence="5" id="KW-0747">Spliceosome</keyword>
<feature type="domain" description="RRM" evidence="12">
    <location>
        <begin position="201"/>
        <end position="286"/>
    </location>
</feature>
<dbReference type="GO" id="GO:0071006">
    <property type="term" value="C:U2-type catalytic step 1 spliceosome"/>
    <property type="evidence" value="ECO:0007669"/>
    <property type="project" value="TreeGrafter"/>
</dbReference>
<protein>
    <recommendedName>
        <fullName evidence="3">Pre-mRNA-splicing factor SLT11</fullName>
    </recommendedName>
</protein>
<evidence type="ECO:0000256" key="7">
    <source>
        <dbReference type="ARBA" id="ARBA00023187"/>
    </source>
</evidence>
<dbReference type="GO" id="GO:0017070">
    <property type="term" value="F:U6 snRNA binding"/>
    <property type="evidence" value="ECO:0007669"/>
    <property type="project" value="TreeGrafter"/>
</dbReference>
<evidence type="ECO:0000256" key="4">
    <source>
        <dbReference type="ARBA" id="ARBA00022664"/>
    </source>
</evidence>
<feature type="region of interest" description="Disordered" evidence="11">
    <location>
        <begin position="313"/>
        <end position="357"/>
    </location>
</feature>
<comment type="function">
    <text evidence="9">Involved in pre-mRNA splicing. Facilitates the cooperative formation of U2/U6 helix II in association with stem II in the spliceosome. Binds to RNA.</text>
</comment>
<dbReference type="InterPro" id="IPR034356">
    <property type="entry name" value="Slt11_RRM"/>
</dbReference>
<dbReference type="FunCoup" id="G8YD50">
    <property type="interactions" value="253"/>
</dbReference>
<dbReference type="InterPro" id="IPR012677">
    <property type="entry name" value="Nucleotide-bd_a/b_plait_sf"/>
</dbReference>
<dbReference type="GO" id="GO:0036002">
    <property type="term" value="F:pre-mRNA binding"/>
    <property type="evidence" value="ECO:0007669"/>
    <property type="project" value="TreeGrafter"/>
</dbReference>
<evidence type="ECO:0000256" key="9">
    <source>
        <dbReference type="ARBA" id="ARBA00025609"/>
    </source>
</evidence>
<dbReference type="GO" id="GO:0000974">
    <property type="term" value="C:Prp19 complex"/>
    <property type="evidence" value="ECO:0007669"/>
    <property type="project" value="TreeGrafter"/>
</dbReference>